<dbReference type="Pfam" id="PF07963">
    <property type="entry name" value="N_methyl"/>
    <property type="match status" value="1"/>
</dbReference>
<keyword evidence="3" id="KW-1185">Reference proteome</keyword>
<dbReference type="PROSITE" id="PS00409">
    <property type="entry name" value="PROKAR_NTER_METHYL"/>
    <property type="match status" value="1"/>
</dbReference>
<dbReference type="InterPro" id="IPR045584">
    <property type="entry name" value="Pilin-like"/>
</dbReference>
<keyword evidence="1" id="KW-0472">Membrane</keyword>
<dbReference type="NCBIfam" id="TIGR02532">
    <property type="entry name" value="IV_pilin_GFxxxE"/>
    <property type="match status" value="1"/>
</dbReference>
<dbReference type="EMBL" id="BAABGJ010000001">
    <property type="protein sequence ID" value="GAA4329524.1"/>
    <property type="molecule type" value="Genomic_DNA"/>
</dbReference>
<organism evidence="2 3">
    <name type="scientific">Variovorax defluvii</name>
    <dbReference type="NCBI Taxonomy" id="913761"/>
    <lineage>
        <taxon>Bacteria</taxon>
        <taxon>Pseudomonadati</taxon>
        <taxon>Pseudomonadota</taxon>
        <taxon>Betaproteobacteria</taxon>
        <taxon>Burkholderiales</taxon>
        <taxon>Comamonadaceae</taxon>
        <taxon>Variovorax</taxon>
    </lineage>
</organism>
<evidence type="ECO:0000256" key="1">
    <source>
        <dbReference type="SAM" id="Phobius"/>
    </source>
</evidence>
<comment type="caution">
    <text evidence="2">The sequence shown here is derived from an EMBL/GenBank/DDBJ whole genome shotgun (WGS) entry which is preliminary data.</text>
</comment>
<reference evidence="3" key="1">
    <citation type="journal article" date="2019" name="Int. J. Syst. Evol. Microbiol.">
        <title>The Global Catalogue of Microorganisms (GCM) 10K type strain sequencing project: providing services to taxonomists for standard genome sequencing and annotation.</title>
        <authorList>
            <consortium name="The Broad Institute Genomics Platform"/>
            <consortium name="The Broad Institute Genome Sequencing Center for Infectious Disease"/>
            <person name="Wu L."/>
            <person name="Ma J."/>
        </authorList>
    </citation>
    <scope>NUCLEOTIDE SEQUENCE [LARGE SCALE GENOMIC DNA]</scope>
    <source>
        <strain evidence="3">JCM 17804</strain>
    </source>
</reference>
<keyword evidence="1" id="KW-1133">Transmembrane helix</keyword>
<evidence type="ECO:0000313" key="2">
    <source>
        <dbReference type="EMBL" id="GAA4329524.1"/>
    </source>
</evidence>
<dbReference type="SUPFAM" id="SSF54523">
    <property type="entry name" value="Pili subunits"/>
    <property type="match status" value="1"/>
</dbReference>
<dbReference type="InterPro" id="IPR012902">
    <property type="entry name" value="N_methyl_site"/>
</dbReference>
<dbReference type="RefSeq" id="WP_345535350.1">
    <property type="nucleotide sequence ID" value="NZ_BAABGJ010000001.1"/>
</dbReference>
<feature type="transmembrane region" description="Helical" evidence="1">
    <location>
        <begin position="26"/>
        <end position="47"/>
    </location>
</feature>
<name>A0ABP8GT88_9BURK</name>
<sequence length="166" mass="17124">MPTSAAGNKRVASGLAGRRRRGGFTLIELLVVLAIIALATAGVGLALRDPGQEKLDREAERLSALLEAARAQSRASGIAVRWRPTPQGPGSFVFDGLQPGTLPTAWMSEGITAQPLAGDGSAVMALQLGPEPIIAAQQVLLSSEGPPSRTLRIATDGLKPFAVVAP</sequence>
<evidence type="ECO:0000313" key="3">
    <source>
        <dbReference type="Proteomes" id="UP001500975"/>
    </source>
</evidence>
<dbReference type="Proteomes" id="UP001500975">
    <property type="component" value="Unassembled WGS sequence"/>
</dbReference>
<evidence type="ECO:0008006" key="4">
    <source>
        <dbReference type="Google" id="ProtNLM"/>
    </source>
</evidence>
<keyword evidence="1" id="KW-0812">Transmembrane</keyword>
<accession>A0ABP8GT88</accession>
<proteinExistence type="predicted"/>
<gene>
    <name evidence="2" type="ORF">GCM10023165_02530</name>
</gene>
<protein>
    <recommendedName>
        <fullName evidence="4">Type II secretion system protein GspH</fullName>
    </recommendedName>
</protein>